<evidence type="ECO:0000313" key="4">
    <source>
        <dbReference type="Proteomes" id="UP000308705"/>
    </source>
</evidence>
<proteinExistence type="predicted"/>
<dbReference type="AlphaFoldDB" id="A0A4U3MKE2"/>
<reference evidence="3 4" key="1">
    <citation type="submission" date="2019-04" db="EMBL/GenBank/DDBJ databases">
        <title>Herbidospora sp. NEAU-GS14.nov., a novel actinomycete isolated from soil.</title>
        <authorList>
            <person name="Han L."/>
        </authorList>
    </citation>
    <scope>NUCLEOTIDE SEQUENCE [LARGE SCALE GENOMIC DNA]</scope>
    <source>
        <strain evidence="3 4">NEAU-GS14</strain>
    </source>
</reference>
<evidence type="ECO:0000259" key="2">
    <source>
        <dbReference type="Pfam" id="PF14472"/>
    </source>
</evidence>
<evidence type="ECO:0000259" key="1">
    <source>
        <dbReference type="Pfam" id="PF09851"/>
    </source>
</evidence>
<dbReference type="RefSeq" id="WP_137246459.1">
    <property type="nucleotide sequence ID" value="NZ_SZQA01000005.1"/>
</dbReference>
<keyword evidence="4" id="KW-1185">Reference proteome</keyword>
<dbReference type="Pfam" id="PF14472">
    <property type="entry name" value="DUF4429"/>
    <property type="match status" value="2"/>
</dbReference>
<feature type="domain" description="DUF4429" evidence="2">
    <location>
        <begin position="11"/>
        <end position="105"/>
    </location>
</feature>
<sequence>MTEVLVRDGSWTFNGDVIRIVPAKERGVNKLRQALGELVVPLAAVAGIAYQPARKGGQLRLRMREGADPFSHATGGRLPEAADPYRLTIDADRTGAAEYFADEVRAALLSEGVPDGPSDRFLLPGPPVPLTANASDGLITFDGEVILIEFNWAADTTKRKAGPQRIALADLAAVEWIPNGGLENGRLRFTRKDEPSTRPPIKYDPSSVVLWGLDKETRTVALLVTAVVARLPHPLAEPPAIEAAPPKDDDHDVVLRRLRELGALHRDGVLTDEEFTTAKQALLKRL</sequence>
<dbReference type="InterPro" id="IPR027860">
    <property type="entry name" value="DUF4429"/>
</dbReference>
<protein>
    <submittedName>
        <fullName evidence="3">DUF4429 domain-containing protein</fullName>
    </submittedName>
</protein>
<dbReference type="OrthoDB" id="3698908at2"/>
<name>A0A4U3MKE2_9ACTN</name>
<dbReference type="Pfam" id="PF09851">
    <property type="entry name" value="SHOCT"/>
    <property type="match status" value="1"/>
</dbReference>
<gene>
    <name evidence="3" type="ORF">FDA94_08475</name>
</gene>
<evidence type="ECO:0000313" key="3">
    <source>
        <dbReference type="EMBL" id="TKK89901.1"/>
    </source>
</evidence>
<feature type="domain" description="SHOCT" evidence="1">
    <location>
        <begin position="257"/>
        <end position="283"/>
    </location>
</feature>
<feature type="domain" description="DUF4429" evidence="2">
    <location>
        <begin position="140"/>
        <end position="227"/>
    </location>
</feature>
<comment type="caution">
    <text evidence="3">The sequence shown here is derived from an EMBL/GenBank/DDBJ whole genome shotgun (WGS) entry which is preliminary data.</text>
</comment>
<dbReference type="EMBL" id="SZQA01000005">
    <property type="protein sequence ID" value="TKK89901.1"/>
    <property type="molecule type" value="Genomic_DNA"/>
</dbReference>
<dbReference type="Proteomes" id="UP000308705">
    <property type="component" value="Unassembled WGS sequence"/>
</dbReference>
<organism evidence="3 4">
    <name type="scientific">Herbidospora galbida</name>
    <dbReference type="NCBI Taxonomy" id="2575442"/>
    <lineage>
        <taxon>Bacteria</taxon>
        <taxon>Bacillati</taxon>
        <taxon>Actinomycetota</taxon>
        <taxon>Actinomycetes</taxon>
        <taxon>Streptosporangiales</taxon>
        <taxon>Streptosporangiaceae</taxon>
        <taxon>Herbidospora</taxon>
    </lineage>
</organism>
<accession>A0A4U3MKE2</accession>
<dbReference type="InterPro" id="IPR018649">
    <property type="entry name" value="SHOCT"/>
</dbReference>